<organism evidence="2 3">
    <name type="scientific">Halobacterium bonnevillei</name>
    <dbReference type="NCBI Taxonomy" id="2692200"/>
    <lineage>
        <taxon>Archaea</taxon>
        <taxon>Methanobacteriati</taxon>
        <taxon>Methanobacteriota</taxon>
        <taxon>Stenosarchaea group</taxon>
        <taxon>Halobacteria</taxon>
        <taxon>Halobacteriales</taxon>
        <taxon>Halobacteriaceae</taxon>
        <taxon>Halobacterium</taxon>
    </lineage>
</organism>
<dbReference type="Proteomes" id="UP000471521">
    <property type="component" value="Unassembled WGS sequence"/>
</dbReference>
<keyword evidence="3" id="KW-1185">Reference proteome</keyword>
<sequence>MRVHDVFTPGDYPKHTYVERDQGEHEKNLEFRLRGAACIISLSGPSKSGKSMLLNNVVDKLNYNLVTVHGSKINSVSDLWGNVLDELYAPESTEVSSTEEEETTKEGSAGIRTPVGEIGGGASKRDQQTTEKTDVHNRRGLSQVIDSVKLDEFVLFIDDAHYIDKELHTNISESIKDAYERGMSICVAYIPYRSDDLTRANPDLSGRIESINMDYWDSSDLKKIGEKGFKKLNLYPKELVLSNLSRESIGSPHLMQKLCLELCNEIGVYEKQEEMAPMDVKTEDLKNILRRTGSGMDYSTIYDIMSGGVAKRGGERNIFNFPKSESGDVYDVIVRVIASDPPKLTLDQNEIISTVEDICLSEKPQSGNLTQAIQRVDKWISESNGDEHVFEWVDDRKNLEIPDPYLLFYIRWSDELNMEPGLH</sequence>
<feature type="compositionally biased region" description="Basic and acidic residues" evidence="1">
    <location>
        <begin position="123"/>
        <end position="134"/>
    </location>
</feature>
<feature type="region of interest" description="Disordered" evidence="1">
    <location>
        <begin position="91"/>
        <end position="134"/>
    </location>
</feature>
<dbReference type="InterPro" id="IPR027417">
    <property type="entry name" value="P-loop_NTPase"/>
</dbReference>
<dbReference type="RefSeq" id="WP_159526843.1">
    <property type="nucleotide sequence ID" value="NZ_WUUU01000105.1"/>
</dbReference>
<comment type="caution">
    <text evidence="2">The sequence shown here is derived from an EMBL/GenBank/DDBJ whole genome shotgun (WGS) entry which is preliminary data.</text>
</comment>
<dbReference type="Gene3D" id="3.40.50.300">
    <property type="entry name" value="P-loop containing nucleotide triphosphate hydrolases"/>
    <property type="match status" value="1"/>
</dbReference>
<evidence type="ECO:0000313" key="3">
    <source>
        <dbReference type="Proteomes" id="UP000471521"/>
    </source>
</evidence>
<accession>A0A6B0SPC0</accession>
<dbReference type="AlphaFoldDB" id="A0A6B0SPC0"/>
<gene>
    <name evidence="2" type="ORF">GRX66_12390</name>
</gene>
<dbReference type="OrthoDB" id="264209at2157"/>
<proteinExistence type="predicted"/>
<name>A0A6B0SPC0_9EURY</name>
<dbReference type="EMBL" id="WUUU01000105">
    <property type="protein sequence ID" value="MXR21363.1"/>
    <property type="molecule type" value="Genomic_DNA"/>
</dbReference>
<evidence type="ECO:0000313" key="2">
    <source>
        <dbReference type="EMBL" id="MXR21363.1"/>
    </source>
</evidence>
<protein>
    <submittedName>
        <fullName evidence="2">Uncharacterized protein</fullName>
    </submittedName>
</protein>
<dbReference type="SUPFAM" id="SSF52540">
    <property type="entry name" value="P-loop containing nucleoside triphosphate hydrolases"/>
    <property type="match status" value="1"/>
</dbReference>
<evidence type="ECO:0000256" key="1">
    <source>
        <dbReference type="SAM" id="MobiDB-lite"/>
    </source>
</evidence>
<reference evidence="2 3" key="1">
    <citation type="submission" date="2019-12" db="EMBL/GenBank/DDBJ databases">
        <title>Isolation and characterization of three novel carbon monoxide-oxidizing members of Halobacteria from salione crusts and soils.</title>
        <authorList>
            <person name="Myers M.R."/>
            <person name="King G.M."/>
        </authorList>
    </citation>
    <scope>NUCLEOTIDE SEQUENCE [LARGE SCALE GENOMIC DNA]</scope>
    <source>
        <strain evidence="2 3">PCN9</strain>
    </source>
</reference>